<evidence type="ECO:0000313" key="1">
    <source>
        <dbReference type="EMBL" id="QJH93321.1"/>
    </source>
</evidence>
<reference evidence="1" key="1">
    <citation type="submission" date="2020-03" db="EMBL/GenBank/DDBJ databases">
        <title>The deep terrestrial virosphere.</title>
        <authorList>
            <person name="Holmfeldt K."/>
            <person name="Nilsson E."/>
            <person name="Simone D."/>
            <person name="Lopez-Fernandez M."/>
            <person name="Wu X."/>
            <person name="de Brujin I."/>
            <person name="Lundin D."/>
            <person name="Andersson A."/>
            <person name="Bertilsson S."/>
            <person name="Dopson M."/>
        </authorList>
    </citation>
    <scope>NUCLEOTIDE SEQUENCE</scope>
    <source>
        <strain evidence="1">MM171B04462</strain>
    </source>
</reference>
<organism evidence="1">
    <name type="scientific">viral metagenome</name>
    <dbReference type="NCBI Taxonomy" id="1070528"/>
    <lineage>
        <taxon>unclassified sequences</taxon>
        <taxon>metagenomes</taxon>
        <taxon>organismal metagenomes</taxon>
    </lineage>
</organism>
<accession>A0A6M3X6H9</accession>
<gene>
    <name evidence="1" type="ORF">MM171B04462_0007</name>
</gene>
<sequence>MTALQQAIEKGALTIEHLAAGITLVEPNDHILELQCEDAVIASYSATGVKASVINKAATEQLERNKNAWR</sequence>
<proteinExistence type="predicted"/>
<protein>
    <submittedName>
        <fullName evidence="1">Uncharacterized protein</fullName>
    </submittedName>
</protein>
<dbReference type="EMBL" id="MT143966">
    <property type="protein sequence ID" value="QJH93321.1"/>
    <property type="molecule type" value="Genomic_DNA"/>
</dbReference>
<dbReference type="AlphaFoldDB" id="A0A6M3X6H9"/>
<name>A0A6M3X6H9_9ZZZZ</name>